<feature type="coiled-coil region" evidence="1">
    <location>
        <begin position="550"/>
        <end position="604"/>
    </location>
</feature>
<name>A0A7I8W7T5_9ANNE</name>
<dbReference type="GO" id="GO:0005525">
    <property type="term" value="F:GTP binding"/>
    <property type="evidence" value="ECO:0007669"/>
    <property type="project" value="InterPro"/>
</dbReference>
<dbReference type="InterPro" id="IPR011029">
    <property type="entry name" value="DEATH-like_dom_sf"/>
</dbReference>
<dbReference type="NCBIfam" id="TIGR00231">
    <property type="entry name" value="small_GTP"/>
    <property type="match status" value="1"/>
</dbReference>
<dbReference type="OrthoDB" id="530923at2759"/>
<dbReference type="Pfam" id="PF00781">
    <property type="entry name" value="DAGK_cat"/>
    <property type="match status" value="1"/>
</dbReference>
<dbReference type="SUPFAM" id="SSF47986">
    <property type="entry name" value="DEATH domain"/>
    <property type="match status" value="1"/>
</dbReference>
<accession>A0A7I8W7T5</accession>
<organism evidence="3 4">
    <name type="scientific">Dimorphilus gyrociliatus</name>
    <dbReference type="NCBI Taxonomy" id="2664684"/>
    <lineage>
        <taxon>Eukaryota</taxon>
        <taxon>Metazoa</taxon>
        <taxon>Spiralia</taxon>
        <taxon>Lophotrochozoa</taxon>
        <taxon>Annelida</taxon>
        <taxon>Polychaeta</taxon>
        <taxon>Polychaeta incertae sedis</taxon>
        <taxon>Dinophilidae</taxon>
        <taxon>Dimorphilus</taxon>
    </lineage>
</organism>
<dbReference type="InterPro" id="IPR005225">
    <property type="entry name" value="Small_GTP-bd"/>
</dbReference>
<evidence type="ECO:0000313" key="4">
    <source>
        <dbReference type="Proteomes" id="UP000549394"/>
    </source>
</evidence>
<keyword evidence="1" id="KW-0175">Coiled coil</keyword>
<keyword evidence="4" id="KW-1185">Reference proteome</keyword>
<dbReference type="SUPFAM" id="SSF52540">
    <property type="entry name" value="P-loop containing nucleoside triphosphate hydrolases"/>
    <property type="match status" value="1"/>
</dbReference>
<sequence length="853" mass="98031">MESILSNNFDIHGKSFDVDLNESRIFWRSDHEGEEIGEKVIIENILSADRIDVTKFILHYIVHLDEKIHKWDVAHVQFSCHSSDVCKLWVDSLHNIVKKKNSGIRPKNLLVFINPLGGKGAGIRVYEKLVAPLFRLASINADVIVTRYRGHARKMLQVYNLDAVDGVVSAGGDGSFTECCNGLISKAMILSNRNEHHSDVEFVQSKVKVGIIPTGTKQGSVRMAIGTDDPVTAALHIIKGHSFSMKSYTVHNDGKLITCGNLICGHGFYSDSVLECENNLWMGEARYPFSLFKTIMNHRIFPAALEVLPVNSKDWLKVSGEFINIEMAARDIFGHKELETAHGEPIAFLHLTRKCSRIQQLKHIYRMSGFKSTTYDFPFIESHDIEAFRMHLTPEEDGLTEFLDYINVDGDAFRITHPIVDVKIHGNLIQVYGIGLSAKEAIKELLQFVDIVELKQALFKDDILTAYEFDMIIKKNTTRAERCRSLILAVRQKGFPPSVLSDILDRNHPDLAALIERDWNSVESMDEKSFMDMIKDEEKKRSIKEVSSELRKFCQIENDMQQELRELREKVRTLYEEHDELRMYEQAQIELSEMKQRQNTKIENLVHQLSMSKEKIDKIPTCLLLGDCQTGKSSLLQRFFYDTFDQIYIPTVYDEMTVETTIYDIERRLRIIDMGGGDRYSALRPFIYEKAIAVALCIDLTNPTSITQIVQKWLPDLRCYNSRAACMILGLKTDLRKDESAVERYCQYYGLDTEEFETHQRHIIGKLVGKDGVISYVECSAHDYESISTALNNLFQIAVNFHDSSDDEIRSRFGNALKRVSDWITVVKKRFQTSFERLRVSVRERMGWQPEWV</sequence>
<dbReference type="GO" id="GO:0001729">
    <property type="term" value="F:ceramide kinase activity"/>
    <property type="evidence" value="ECO:0007669"/>
    <property type="project" value="TreeGrafter"/>
</dbReference>
<dbReference type="Proteomes" id="UP000549394">
    <property type="component" value="Unassembled WGS sequence"/>
</dbReference>
<dbReference type="PANTHER" id="PTHR12358:SF111">
    <property type="entry name" value="CERAMIDE KINASE, ISOFORM A"/>
    <property type="match status" value="1"/>
</dbReference>
<dbReference type="SMART" id="SM00175">
    <property type="entry name" value="RAB"/>
    <property type="match status" value="1"/>
</dbReference>
<evidence type="ECO:0000259" key="2">
    <source>
        <dbReference type="PROSITE" id="PS50146"/>
    </source>
</evidence>
<dbReference type="EMBL" id="CAJFCJ010000020">
    <property type="protein sequence ID" value="CAD5124227.1"/>
    <property type="molecule type" value="Genomic_DNA"/>
</dbReference>
<dbReference type="Pfam" id="PF00071">
    <property type="entry name" value="Ras"/>
    <property type="match status" value="1"/>
</dbReference>
<dbReference type="AlphaFoldDB" id="A0A7I8W7T5"/>
<protein>
    <submittedName>
        <fullName evidence="3">DgyrCDS12521</fullName>
    </submittedName>
</protein>
<gene>
    <name evidence="3" type="ORF">DGYR_LOCUS11801</name>
</gene>
<comment type="caution">
    <text evidence="3">The sequence shown here is derived from an EMBL/GenBank/DDBJ whole genome shotgun (WGS) entry which is preliminary data.</text>
</comment>
<dbReference type="SUPFAM" id="SSF111331">
    <property type="entry name" value="NAD kinase/diacylglycerol kinase-like"/>
    <property type="match status" value="1"/>
</dbReference>
<dbReference type="Gene3D" id="3.40.50.300">
    <property type="entry name" value="P-loop containing nucleotide triphosphate hydrolases"/>
    <property type="match status" value="1"/>
</dbReference>
<dbReference type="SMART" id="SM00173">
    <property type="entry name" value="RAS"/>
    <property type="match status" value="1"/>
</dbReference>
<dbReference type="InterPro" id="IPR016064">
    <property type="entry name" value="NAD/diacylglycerol_kinase_sf"/>
</dbReference>
<dbReference type="PANTHER" id="PTHR12358">
    <property type="entry name" value="SPHINGOSINE KINASE"/>
    <property type="match status" value="1"/>
</dbReference>
<dbReference type="PRINTS" id="PR00449">
    <property type="entry name" value="RASTRNSFRMNG"/>
</dbReference>
<reference evidence="3 4" key="1">
    <citation type="submission" date="2020-08" db="EMBL/GenBank/DDBJ databases">
        <authorList>
            <person name="Hejnol A."/>
        </authorList>
    </citation>
    <scope>NUCLEOTIDE SEQUENCE [LARGE SCALE GENOMIC DNA]</scope>
</reference>
<evidence type="ECO:0000313" key="3">
    <source>
        <dbReference type="EMBL" id="CAD5124227.1"/>
    </source>
</evidence>
<dbReference type="InterPro" id="IPR017438">
    <property type="entry name" value="ATP-NAD_kinase_N"/>
</dbReference>
<dbReference type="InterPro" id="IPR001206">
    <property type="entry name" value="Diacylglycerol_kinase_cat_dom"/>
</dbReference>
<feature type="domain" description="DAGKc" evidence="2">
    <location>
        <begin position="104"/>
        <end position="254"/>
    </location>
</feature>
<dbReference type="PROSITE" id="PS51420">
    <property type="entry name" value="RHO"/>
    <property type="match status" value="1"/>
</dbReference>
<dbReference type="GO" id="GO:0003924">
    <property type="term" value="F:GTPase activity"/>
    <property type="evidence" value="ECO:0007669"/>
    <property type="project" value="InterPro"/>
</dbReference>
<dbReference type="InterPro" id="IPR027417">
    <property type="entry name" value="P-loop_NTPase"/>
</dbReference>
<dbReference type="GO" id="GO:0016020">
    <property type="term" value="C:membrane"/>
    <property type="evidence" value="ECO:0007669"/>
    <property type="project" value="GOC"/>
</dbReference>
<dbReference type="PROSITE" id="PS51419">
    <property type="entry name" value="RAB"/>
    <property type="match status" value="1"/>
</dbReference>
<dbReference type="InterPro" id="IPR050187">
    <property type="entry name" value="Lipid_Phosphate_FormReg"/>
</dbReference>
<dbReference type="Gene3D" id="2.60.200.40">
    <property type="match status" value="1"/>
</dbReference>
<dbReference type="GO" id="GO:0006672">
    <property type="term" value="P:ceramide metabolic process"/>
    <property type="evidence" value="ECO:0007669"/>
    <property type="project" value="TreeGrafter"/>
</dbReference>
<proteinExistence type="predicted"/>
<dbReference type="SMART" id="SM00174">
    <property type="entry name" value="RHO"/>
    <property type="match status" value="1"/>
</dbReference>
<dbReference type="InterPro" id="IPR001806">
    <property type="entry name" value="Small_GTPase"/>
</dbReference>
<dbReference type="PROSITE" id="PS50146">
    <property type="entry name" value="DAGK"/>
    <property type="match status" value="1"/>
</dbReference>
<evidence type="ECO:0000256" key="1">
    <source>
        <dbReference type="SAM" id="Coils"/>
    </source>
</evidence>
<dbReference type="Gene3D" id="3.40.50.10330">
    <property type="entry name" value="Probable inorganic polyphosphate/atp-NAD kinase, domain 1"/>
    <property type="match status" value="1"/>
</dbReference>